<name>A0A2G4SPS7_RHIZD</name>
<reference evidence="2 3" key="1">
    <citation type="journal article" date="2016" name="Proc. Natl. Acad. Sci. U.S.A.">
        <title>Lipid metabolic changes in an early divergent fungus govern the establishment of a mutualistic symbiosis with endobacteria.</title>
        <authorList>
            <person name="Lastovetsky O.A."/>
            <person name="Gaspar M.L."/>
            <person name="Mondo S.J."/>
            <person name="LaButti K.M."/>
            <person name="Sandor L."/>
            <person name="Grigoriev I.V."/>
            <person name="Henry S.A."/>
            <person name="Pawlowska T.E."/>
        </authorList>
    </citation>
    <scope>NUCLEOTIDE SEQUENCE [LARGE SCALE GENOMIC DNA]</scope>
    <source>
        <strain evidence="2 3">ATCC 52813</strain>
    </source>
</reference>
<proteinExistence type="predicted"/>
<dbReference type="AlphaFoldDB" id="A0A2G4SPS7"/>
<evidence type="ECO:0000313" key="3">
    <source>
        <dbReference type="Proteomes" id="UP000242254"/>
    </source>
</evidence>
<organism evidence="2 3">
    <name type="scientific">Rhizopus microsporus ATCC 52813</name>
    <dbReference type="NCBI Taxonomy" id="1340429"/>
    <lineage>
        <taxon>Eukaryota</taxon>
        <taxon>Fungi</taxon>
        <taxon>Fungi incertae sedis</taxon>
        <taxon>Mucoromycota</taxon>
        <taxon>Mucoromycotina</taxon>
        <taxon>Mucoromycetes</taxon>
        <taxon>Mucorales</taxon>
        <taxon>Mucorineae</taxon>
        <taxon>Rhizopodaceae</taxon>
        <taxon>Rhizopus</taxon>
    </lineage>
</organism>
<feature type="signal peptide" evidence="1">
    <location>
        <begin position="1"/>
        <end position="15"/>
    </location>
</feature>
<dbReference type="Proteomes" id="UP000242254">
    <property type="component" value="Unassembled WGS sequence"/>
</dbReference>
<feature type="chain" id="PRO_5013821366" evidence="1">
    <location>
        <begin position="16"/>
        <end position="75"/>
    </location>
</feature>
<evidence type="ECO:0000256" key="1">
    <source>
        <dbReference type="SAM" id="SignalP"/>
    </source>
</evidence>
<sequence length="75" mass="8732">MRCLFISNLIYSCYAYECYICCGVDKEIIIIDLHDLYVLKAFYKHIDASKSKTRKSFDGFDEEDTQCLTEDALKA</sequence>
<protein>
    <submittedName>
        <fullName evidence="2">Uncharacterized protein</fullName>
    </submittedName>
</protein>
<dbReference type="EMBL" id="KZ303854">
    <property type="protein sequence ID" value="PHZ10742.1"/>
    <property type="molecule type" value="Genomic_DNA"/>
</dbReference>
<accession>A0A2G4SPS7</accession>
<keyword evidence="1" id="KW-0732">Signal</keyword>
<dbReference type="RefSeq" id="XP_023464450.1">
    <property type="nucleotide sequence ID" value="XM_023611423.1"/>
</dbReference>
<keyword evidence="3" id="KW-1185">Reference proteome</keyword>
<evidence type="ECO:0000313" key="2">
    <source>
        <dbReference type="EMBL" id="PHZ10742.1"/>
    </source>
</evidence>
<gene>
    <name evidence="2" type="ORF">RHIMIDRAFT_259777</name>
</gene>
<dbReference type="GeneID" id="35442413"/>